<dbReference type="EC" id="5.6.2.3" evidence="1"/>
<dbReference type="Pfam" id="PF05970">
    <property type="entry name" value="PIF1"/>
    <property type="match status" value="1"/>
</dbReference>
<dbReference type="EMBL" id="CAMGYJ010000005">
    <property type="protein sequence ID" value="CAI0423543.1"/>
    <property type="molecule type" value="Genomic_DNA"/>
</dbReference>
<evidence type="ECO:0000313" key="3">
    <source>
        <dbReference type="EMBL" id="CAI0423543.1"/>
    </source>
</evidence>
<dbReference type="GO" id="GO:0006281">
    <property type="term" value="P:DNA repair"/>
    <property type="evidence" value="ECO:0007669"/>
    <property type="project" value="UniProtKB-KW"/>
</dbReference>
<comment type="catalytic activity">
    <reaction evidence="1">
        <text>ATP + H2O = ADP + phosphate + H(+)</text>
        <dbReference type="Rhea" id="RHEA:13065"/>
        <dbReference type="ChEBI" id="CHEBI:15377"/>
        <dbReference type="ChEBI" id="CHEBI:15378"/>
        <dbReference type="ChEBI" id="CHEBI:30616"/>
        <dbReference type="ChEBI" id="CHEBI:43474"/>
        <dbReference type="ChEBI" id="CHEBI:456216"/>
        <dbReference type="EC" id="5.6.2.3"/>
    </reaction>
</comment>
<dbReference type="Gene3D" id="3.40.50.300">
    <property type="entry name" value="P-loop containing nucleotide triphosphate hydrolases"/>
    <property type="match status" value="1"/>
</dbReference>
<dbReference type="InterPro" id="IPR010285">
    <property type="entry name" value="DNA_helicase_pif1-like_DEAD"/>
</dbReference>
<keyword evidence="1" id="KW-0227">DNA damage</keyword>
<organism evidence="3 4">
    <name type="scientific">Linum tenue</name>
    <dbReference type="NCBI Taxonomy" id="586396"/>
    <lineage>
        <taxon>Eukaryota</taxon>
        <taxon>Viridiplantae</taxon>
        <taxon>Streptophyta</taxon>
        <taxon>Embryophyta</taxon>
        <taxon>Tracheophyta</taxon>
        <taxon>Spermatophyta</taxon>
        <taxon>Magnoliopsida</taxon>
        <taxon>eudicotyledons</taxon>
        <taxon>Gunneridae</taxon>
        <taxon>Pentapetalae</taxon>
        <taxon>rosids</taxon>
        <taxon>fabids</taxon>
        <taxon>Malpighiales</taxon>
        <taxon>Linaceae</taxon>
        <taxon>Linum</taxon>
    </lineage>
</organism>
<keyword evidence="1" id="KW-0234">DNA repair</keyword>
<proteinExistence type="inferred from homology"/>
<dbReference type="GO" id="GO:0043139">
    <property type="term" value="F:5'-3' DNA helicase activity"/>
    <property type="evidence" value="ECO:0007669"/>
    <property type="project" value="UniProtKB-EC"/>
</dbReference>
<keyword evidence="4" id="KW-1185">Reference proteome</keyword>
<protein>
    <recommendedName>
        <fullName evidence="1">ATP-dependent DNA helicase</fullName>
        <ecNumber evidence="1">5.6.2.3</ecNumber>
    </recommendedName>
</protein>
<evidence type="ECO:0000313" key="4">
    <source>
        <dbReference type="Proteomes" id="UP001154282"/>
    </source>
</evidence>
<keyword evidence="1" id="KW-0347">Helicase</keyword>
<keyword evidence="1" id="KW-0067">ATP-binding</keyword>
<gene>
    <name evidence="3" type="ORF">LITE_LOCUS19558</name>
</gene>
<dbReference type="GO" id="GO:0016787">
    <property type="term" value="F:hydrolase activity"/>
    <property type="evidence" value="ECO:0007669"/>
    <property type="project" value="UniProtKB-KW"/>
</dbReference>
<dbReference type="AlphaFoldDB" id="A0AAV0KP78"/>
<keyword evidence="1" id="KW-0233">DNA recombination</keyword>
<sequence>MDSVTSGIGKLFFLYRHGGTGNTYLYNTIVAELRSQQKIDLVVASSGIAAKLLPDGSTGHSRFEILIDIDGSSTCRVKRGTHLSELLQQTSLIVWDEAPMTHRFCFEALSRTLCDIMGVPSVGQSYKPFGGKRILLGGDFRQILPVVPGGGRGSTLNTSIVRSPLWAHCHLLSLQPNIRINHDDVNSTTIFSVMTFPQWILAIGDGLAPMMNFEGSLEASWIKIPQYLILPANGTSIQPIIDFAFHGLLHQFRLVSFLKNRAIVTPTNETVSAINSAVLSYIPEETRVYYSTDSLCTESTDTSELDILYPIEFLNSLSFNGFPEHELALKHV</sequence>
<dbReference type="Proteomes" id="UP001154282">
    <property type="component" value="Unassembled WGS sequence"/>
</dbReference>
<comment type="cofactor">
    <cofactor evidence="1">
        <name>Mg(2+)</name>
        <dbReference type="ChEBI" id="CHEBI:18420"/>
    </cofactor>
</comment>
<evidence type="ECO:0000256" key="1">
    <source>
        <dbReference type="RuleBase" id="RU363044"/>
    </source>
</evidence>
<dbReference type="GO" id="GO:0005524">
    <property type="term" value="F:ATP binding"/>
    <property type="evidence" value="ECO:0007669"/>
    <property type="project" value="UniProtKB-KW"/>
</dbReference>
<name>A0AAV0KP78_9ROSI</name>
<reference evidence="3" key="1">
    <citation type="submission" date="2022-08" db="EMBL/GenBank/DDBJ databases">
        <authorList>
            <person name="Gutierrez-Valencia J."/>
        </authorList>
    </citation>
    <scope>NUCLEOTIDE SEQUENCE</scope>
</reference>
<dbReference type="PANTHER" id="PTHR10492">
    <property type="match status" value="1"/>
</dbReference>
<dbReference type="PANTHER" id="PTHR10492:SF90">
    <property type="entry name" value="ATP-DEPENDENT DNA HELICASE"/>
    <property type="match status" value="1"/>
</dbReference>
<dbReference type="SUPFAM" id="SSF52540">
    <property type="entry name" value="P-loop containing nucleoside triphosphate hydrolases"/>
    <property type="match status" value="2"/>
</dbReference>
<comment type="similarity">
    <text evidence="1">Belongs to the helicase family.</text>
</comment>
<dbReference type="GO" id="GO:0000723">
    <property type="term" value="P:telomere maintenance"/>
    <property type="evidence" value="ECO:0007669"/>
    <property type="project" value="InterPro"/>
</dbReference>
<dbReference type="GO" id="GO:0006310">
    <property type="term" value="P:DNA recombination"/>
    <property type="evidence" value="ECO:0007669"/>
    <property type="project" value="UniProtKB-KW"/>
</dbReference>
<accession>A0AAV0KP78</accession>
<keyword evidence="1" id="KW-0547">Nucleotide-binding</keyword>
<comment type="caution">
    <text evidence="3">The sequence shown here is derived from an EMBL/GenBank/DDBJ whole genome shotgun (WGS) entry which is preliminary data.</text>
</comment>
<dbReference type="InterPro" id="IPR027417">
    <property type="entry name" value="P-loop_NTPase"/>
</dbReference>
<evidence type="ECO:0000259" key="2">
    <source>
        <dbReference type="Pfam" id="PF05970"/>
    </source>
</evidence>
<feature type="domain" description="DNA helicase Pif1-like DEAD-box helicase" evidence="2">
    <location>
        <begin position="2"/>
        <end position="208"/>
    </location>
</feature>
<keyword evidence="1" id="KW-0378">Hydrolase</keyword>